<protein>
    <submittedName>
        <fullName evidence="8">EamA family transporter</fullName>
    </submittedName>
</protein>
<feature type="transmembrane region" description="Helical" evidence="6">
    <location>
        <begin position="29"/>
        <end position="48"/>
    </location>
</feature>
<evidence type="ECO:0000256" key="2">
    <source>
        <dbReference type="ARBA" id="ARBA00007362"/>
    </source>
</evidence>
<keyword evidence="3 6" id="KW-0812">Transmembrane</keyword>
<feature type="transmembrane region" description="Helical" evidence="6">
    <location>
        <begin position="204"/>
        <end position="224"/>
    </location>
</feature>
<evidence type="ECO:0000259" key="7">
    <source>
        <dbReference type="Pfam" id="PF00892"/>
    </source>
</evidence>
<dbReference type="InterPro" id="IPR000620">
    <property type="entry name" value="EamA_dom"/>
</dbReference>
<reference evidence="8 9" key="1">
    <citation type="submission" date="2021-01" db="EMBL/GenBank/DDBJ databases">
        <title>Tumebacillus sp. strain ITR2 16S ribosomal RNA gene Genome sequencing and assembly.</title>
        <authorList>
            <person name="Kang M."/>
        </authorList>
    </citation>
    <scope>NUCLEOTIDE SEQUENCE [LARGE SCALE GENOMIC DNA]</scope>
    <source>
        <strain evidence="8 9">ITR2</strain>
    </source>
</reference>
<evidence type="ECO:0000256" key="4">
    <source>
        <dbReference type="ARBA" id="ARBA00022989"/>
    </source>
</evidence>
<feature type="transmembrane region" description="Helical" evidence="6">
    <location>
        <begin position="60"/>
        <end position="78"/>
    </location>
</feature>
<keyword evidence="9" id="KW-1185">Reference proteome</keyword>
<feature type="transmembrane region" description="Helical" evidence="6">
    <location>
        <begin position="173"/>
        <end position="192"/>
    </location>
</feature>
<accession>A0ABS1J9J5</accession>
<dbReference type="EMBL" id="JAEQNB010000002">
    <property type="protein sequence ID" value="MBL0386719.1"/>
    <property type="molecule type" value="Genomic_DNA"/>
</dbReference>
<evidence type="ECO:0000256" key="3">
    <source>
        <dbReference type="ARBA" id="ARBA00022692"/>
    </source>
</evidence>
<comment type="similarity">
    <text evidence="2">Belongs to the EamA transporter family.</text>
</comment>
<feature type="transmembrane region" description="Helical" evidence="6">
    <location>
        <begin position="84"/>
        <end position="106"/>
    </location>
</feature>
<sequence>MLFSLAAMWGSSFLFMRVGAPALGPVVLIELRVLLAGITLLGFAAVLKHKIRILHLWKKYLLLGTLNAALPFCFIATAELHLSASLAAILNATTPLFTAVVAWGWLKEPFTFKKLLGIFFGIFGVVVLVGWDPQNSGESILWSVVCSLLAALLYAVAGVFSSRAFKGETSMDMAIGQQLAAALVLLPVSLFVLPSEFPSMDVVWSVLVLAVFCTAIGYLLYFGLMKSVGPVKALTVTFIVPVFGTIWGALFLAEAITGQVFVGMLLILMSVFLVSRK</sequence>
<dbReference type="SUPFAM" id="SSF103481">
    <property type="entry name" value="Multidrug resistance efflux transporter EmrE"/>
    <property type="match status" value="2"/>
</dbReference>
<gene>
    <name evidence="8" type="ORF">JJB07_08645</name>
</gene>
<evidence type="ECO:0000256" key="6">
    <source>
        <dbReference type="SAM" id="Phobius"/>
    </source>
</evidence>
<keyword evidence="5 6" id="KW-0472">Membrane</keyword>
<dbReference type="InterPro" id="IPR050638">
    <property type="entry name" value="AA-Vitamin_Transporters"/>
</dbReference>
<feature type="transmembrane region" description="Helical" evidence="6">
    <location>
        <begin position="256"/>
        <end position="274"/>
    </location>
</feature>
<evidence type="ECO:0000256" key="1">
    <source>
        <dbReference type="ARBA" id="ARBA00004127"/>
    </source>
</evidence>
<evidence type="ECO:0000313" key="8">
    <source>
        <dbReference type="EMBL" id="MBL0386719.1"/>
    </source>
</evidence>
<dbReference type="PANTHER" id="PTHR32322">
    <property type="entry name" value="INNER MEMBRANE TRANSPORTER"/>
    <property type="match status" value="1"/>
</dbReference>
<feature type="transmembrane region" description="Helical" evidence="6">
    <location>
        <begin position="140"/>
        <end position="161"/>
    </location>
</feature>
<evidence type="ECO:0000256" key="5">
    <source>
        <dbReference type="ARBA" id="ARBA00023136"/>
    </source>
</evidence>
<dbReference type="Gene3D" id="1.10.3730.20">
    <property type="match status" value="1"/>
</dbReference>
<comment type="caution">
    <text evidence="8">The sequence shown here is derived from an EMBL/GenBank/DDBJ whole genome shotgun (WGS) entry which is preliminary data.</text>
</comment>
<proteinExistence type="inferred from homology"/>
<dbReference type="PANTHER" id="PTHR32322:SF9">
    <property type="entry name" value="AMINO-ACID METABOLITE EFFLUX PUMP-RELATED"/>
    <property type="match status" value="1"/>
</dbReference>
<name>A0ABS1J9J5_9BACL</name>
<feature type="domain" description="EamA" evidence="7">
    <location>
        <begin position="142"/>
        <end position="275"/>
    </location>
</feature>
<feature type="transmembrane region" description="Helical" evidence="6">
    <location>
        <begin position="231"/>
        <end position="250"/>
    </location>
</feature>
<dbReference type="Pfam" id="PF00892">
    <property type="entry name" value="EamA"/>
    <property type="match status" value="2"/>
</dbReference>
<comment type="subcellular location">
    <subcellularLocation>
        <location evidence="1">Endomembrane system</location>
        <topology evidence="1">Multi-pass membrane protein</topology>
    </subcellularLocation>
</comment>
<dbReference type="Proteomes" id="UP000602284">
    <property type="component" value="Unassembled WGS sequence"/>
</dbReference>
<evidence type="ECO:0000313" key="9">
    <source>
        <dbReference type="Proteomes" id="UP000602284"/>
    </source>
</evidence>
<feature type="domain" description="EamA" evidence="7">
    <location>
        <begin position="2"/>
        <end position="129"/>
    </location>
</feature>
<keyword evidence="4 6" id="KW-1133">Transmembrane helix</keyword>
<organism evidence="8 9">
    <name type="scientific">Tumebacillus amylolyticus</name>
    <dbReference type="NCBI Taxonomy" id="2801339"/>
    <lineage>
        <taxon>Bacteria</taxon>
        <taxon>Bacillati</taxon>
        <taxon>Bacillota</taxon>
        <taxon>Bacilli</taxon>
        <taxon>Bacillales</taxon>
        <taxon>Alicyclobacillaceae</taxon>
        <taxon>Tumebacillus</taxon>
    </lineage>
</organism>
<feature type="transmembrane region" description="Helical" evidence="6">
    <location>
        <begin position="115"/>
        <end position="134"/>
    </location>
</feature>
<dbReference type="InterPro" id="IPR037185">
    <property type="entry name" value="EmrE-like"/>
</dbReference>